<evidence type="ECO:0000313" key="2">
    <source>
        <dbReference type="Proteomes" id="UP000306319"/>
    </source>
</evidence>
<sequence length="148" mass="16289">MKILFPRKSLHLAIAEIAYIAADVASEEGADHRLHQTFDICEGENIHRVNNLIDLAFSEVAGSLAAVAQPIAAIDPTLHITDKRLHSAAILRIQETAREYIICRVLHGWLSVTLPAAAPTWRQRADLLLSDLNSSPPLSVGIRRISPF</sequence>
<name>A0AC61RMM2_9BACT</name>
<dbReference type="Proteomes" id="UP000306319">
    <property type="component" value="Unassembled WGS sequence"/>
</dbReference>
<gene>
    <name evidence="1" type="ORF">E5331_05825</name>
</gene>
<organism evidence="1 2">
    <name type="scientific">Lepagella muris</name>
    <dbReference type="NCBI Taxonomy" id="3032870"/>
    <lineage>
        <taxon>Bacteria</taxon>
        <taxon>Pseudomonadati</taxon>
        <taxon>Bacteroidota</taxon>
        <taxon>Bacteroidia</taxon>
        <taxon>Bacteroidales</taxon>
        <taxon>Muribaculaceae</taxon>
        <taxon>Lepagella</taxon>
    </lineage>
</organism>
<dbReference type="EMBL" id="SRYB01000006">
    <property type="protein sequence ID" value="TGY79530.1"/>
    <property type="molecule type" value="Genomic_DNA"/>
</dbReference>
<protein>
    <submittedName>
        <fullName evidence="1">Uncharacterized protein</fullName>
    </submittedName>
</protein>
<evidence type="ECO:0000313" key="1">
    <source>
        <dbReference type="EMBL" id="TGY79530.1"/>
    </source>
</evidence>
<accession>A0AC61RMM2</accession>
<keyword evidence="2" id="KW-1185">Reference proteome</keyword>
<reference evidence="1" key="1">
    <citation type="submission" date="2019-04" db="EMBL/GenBank/DDBJ databases">
        <title>Microbes associate with the intestines of laboratory mice.</title>
        <authorList>
            <person name="Navarre W."/>
            <person name="Wong E."/>
            <person name="Huang K."/>
            <person name="Tropini C."/>
            <person name="Ng K."/>
            <person name="Yu B."/>
        </authorList>
    </citation>
    <scope>NUCLEOTIDE SEQUENCE</scope>
    <source>
        <strain evidence="1">NM04_E33</strain>
    </source>
</reference>
<comment type="caution">
    <text evidence="1">The sequence shown here is derived from an EMBL/GenBank/DDBJ whole genome shotgun (WGS) entry which is preliminary data.</text>
</comment>
<proteinExistence type="predicted"/>